<evidence type="ECO:0000313" key="1">
    <source>
        <dbReference type="EMBL" id="KAI4549415.1"/>
    </source>
</evidence>
<reference evidence="1" key="1">
    <citation type="submission" date="2022-03" db="EMBL/GenBank/DDBJ databases">
        <title>Genomic analyses of argali, domestic sheep and their hybrids provide insights into chromosomal evolution, heterosis and genetic basis of agronomic traits.</title>
        <authorList>
            <person name="Li M."/>
        </authorList>
    </citation>
    <scope>NUCLEOTIDE SEQUENCE</scope>
    <source>
        <strain evidence="1">CAU-MHL-2022a</strain>
        <tissue evidence="1">Skin</tissue>
    </source>
</reference>
<dbReference type="AlphaFoldDB" id="A0AAD4YFX0"/>
<dbReference type="EMBL" id="JAKZEL010000001">
    <property type="protein sequence ID" value="KAI4549415.1"/>
    <property type="molecule type" value="Genomic_DNA"/>
</dbReference>
<evidence type="ECO:0000313" key="2">
    <source>
        <dbReference type="Proteomes" id="UP001214576"/>
    </source>
</evidence>
<proteinExistence type="predicted"/>
<accession>A0AAD4YFX0</accession>
<dbReference type="Proteomes" id="UP001214576">
    <property type="component" value="Unassembled WGS sequence"/>
</dbReference>
<keyword evidence="2" id="KW-1185">Reference proteome</keyword>
<organism evidence="1 2">
    <name type="scientific">Ovis ammon polii</name>
    <dbReference type="NCBI Taxonomy" id="230172"/>
    <lineage>
        <taxon>Eukaryota</taxon>
        <taxon>Metazoa</taxon>
        <taxon>Chordata</taxon>
        <taxon>Craniata</taxon>
        <taxon>Vertebrata</taxon>
        <taxon>Euteleostomi</taxon>
        <taxon>Mammalia</taxon>
        <taxon>Eutheria</taxon>
        <taxon>Laurasiatheria</taxon>
        <taxon>Artiodactyla</taxon>
        <taxon>Ruminantia</taxon>
        <taxon>Pecora</taxon>
        <taxon>Bovidae</taxon>
        <taxon>Caprinae</taxon>
        <taxon>Ovis</taxon>
    </lineage>
</organism>
<name>A0AAD4YFX0_OVIAM</name>
<gene>
    <name evidence="1" type="ORF">MG293_001745</name>
</gene>
<sequence>MACILKFLKKIHSPAVTVFLASHHLPIGSCLWKCSELENEIFIDMYYNFALGPSSDFTELTAKLYRTVEKNRICGFRGKISKQQLLELSKEKKNALSLREPALTCILQQLSAALFSIKHEKTRVQFLGQEDPPGEGNGNLLQYSCLENSMDGGPWCQVKPTVMNQISSSFGDVESIVLKIRDEVHNSSDIYLMRPLQIEDYKIRSKTQYKLCKLSKLKN</sequence>
<protein>
    <submittedName>
        <fullName evidence="1">Uncharacterized protein</fullName>
    </submittedName>
</protein>
<comment type="caution">
    <text evidence="1">The sequence shown here is derived from an EMBL/GenBank/DDBJ whole genome shotgun (WGS) entry which is preliminary data.</text>
</comment>